<dbReference type="InterPro" id="IPR013341">
    <property type="entry name" value="Mandelate_racemase_N_dom"/>
</dbReference>
<proteinExistence type="predicted"/>
<evidence type="ECO:0000259" key="4">
    <source>
        <dbReference type="SMART" id="SM00922"/>
    </source>
</evidence>
<evidence type="ECO:0000256" key="1">
    <source>
        <dbReference type="ARBA" id="ARBA00001946"/>
    </source>
</evidence>
<dbReference type="SMART" id="SM00922">
    <property type="entry name" value="MR_MLE"/>
    <property type="match status" value="1"/>
</dbReference>
<keyword evidence="6" id="KW-1185">Reference proteome</keyword>
<dbReference type="InterPro" id="IPR029065">
    <property type="entry name" value="Enolase_C-like"/>
</dbReference>
<dbReference type="GO" id="GO:0019388">
    <property type="term" value="P:galactose catabolic process"/>
    <property type="evidence" value="ECO:0007669"/>
    <property type="project" value="InterPro"/>
</dbReference>
<reference evidence="5" key="1">
    <citation type="submission" date="2022-12" db="EMBL/GenBank/DDBJ databases">
        <title>Reference genome sequencing for broad-spectrum identification of bacterial and archaeal isolates by mass spectrometry.</title>
        <authorList>
            <person name="Sekiguchi Y."/>
            <person name="Tourlousse D.M."/>
        </authorList>
    </citation>
    <scope>NUCLEOTIDE SEQUENCE</scope>
    <source>
        <strain evidence="5">14</strain>
    </source>
</reference>
<name>A0A9W6FQH7_9MICO</name>
<gene>
    <name evidence="5" type="ORF">ARHIZOSPH14_08690</name>
</gene>
<dbReference type="PANTHER" id="PTHR13794">
    <property type="entry name" value="ENOLASE SUPERFAMILY, MANDELATE RACEMASE"/>
    <property type="match status" value="1"/>
</dbReference>
<sequence>MTSTELPTRKQTTGMTTIERVATDLYRVPLKRHLTDSTHGVMMDFELVTVRVEDSDGAVGLGYTYTVNHGGAAVATMVERDLAGCLVGADPARIEQRWQDMWWRLHYAGRGGHQTSAMSAVDIALWDLAGVRAGLPLWRLFGGYDPVVPVYAGGIDLELPLEALLEQADGFVADGFRAIKMKVGRADLREDVTRVGAMREHLGDGFPLMVDANMKWSVDEALRAARAFAPFDLAWIEEPTIPDDLVGNARIVAHGGHPIAAGENLHTIYDFAGAIDAGALTLPEPDVSNIGGFTTFRKVAALAEAHNLRLTSHGVHDLTVHALAATPSRTYMEAHGFGLDDYIAEPMAVRDGLVVAPERPGHGVELDFLGLERLSAA</sequence>
<dbReference type="SUPFAM" id="SSF51604">
    <property type="entry name" value="Enolase C-terminal domain-like"/>
    <property type="match status" value="1"/>
</dbReference>
<dbReference type="SFLD" id="SFLDG00179">
    <property type="entry name" value="mandelate_racemase"/>
    <property type="match status" value="1"/>
</dbReference>
<dbReference type="PROSITE" id="PS00909">
    <property type="entry name" value="MR_MLE_2"/>
    <property type="match status" value="1"/>
</dbReference>
<dbReference type="InterPro" id="IPR013342">
    <property type="entry name" value="Mandelate_racemase_C"/>
</dbReference>
<dbReference type="EMBL" id="BSDP01000001">
    <property type="protein sequence ID" value="GLI26627.1"/>
    <property type="molecule type" value="Genomic_DNA"/>
</dbReference>
<dbReference type="GO" id="GO:0016836">
    <property type="term" value="F:hydro-lyase activity"/>
    <property type="evidence" value="ECO:0007669"/>
    <property type="project" value="TreeGrafter"/>
</dbReference>
<keyword evidence="2" id="KW-0479">Metal-binding</keyword>
<dbReference type="Pfam" id="PF13378">
    <property type="entry name" value="MR_MLE_C"/>
    <property type="match status" value="1"/>
</dbReference>
<evidence type="ECO:0000256" key="2">
    <source>
        <dbReference type="ARBA" id="ARBA00022723"/>
    </source>
</evidence>
<evidence type="ECO:0000313" key="6">
    <source>
        <dbReference type="Proteomes" id="UP001144396"/>
    </source>
</evidence>
<accession>A0A9W6FQH7</accession>
<dbReference type="InterPro" id="IPR029017">
    <property type="entry name" value="Enolase-like_N"/>
</dbReference>
<comment type="caution">
    <text evidence="5">The sequence shown here is derived from an EMBL/GenBank/DDBJ whole genome shotgun (WGS) entry which is preliminary data.</text>
</comment>
<dbReference type="AlphaFoldDB" id="A0A9W6FQH7"/>
<dbReference type="SUPFAM" id="SSF54826">
    <property type="entry name" value="Enolase N-terminal domain-like"/>
    <property type="match status" value="1"/>
</dbReference>
<dbReference type="GO" id="GO:0000287">
    <property type="term" value="F:magnesium ion binding"/>
    <property type="evidence" value="ECO:0007669"/>
    <property type="project" value="TreeGrafter"/>
</dbReference>
<dbReference type="Proteomes" id="UP001144396">
    <property type="component" value="Unassembled WGS sequence"/>
</dbReference>
<dbReference type="InterPro" id="IPR018110">
    <property type="entry name" value="Mandel_Rmase/mucon_lact_enz_CS"/>
</dbReference>
<dbReference type="InterPro" id="IPR036849">
    <property type="entry name" value="Enolase-like_C_sf"/>
</dbReference>
<dbReference type="GO" id="GO:0009063">
    <property type="term" value="P:amino acid catabolic process"/>
    <property type="evidence" value="ECO:0007669"/>
    <property type="project" value="InterPro"/>
</dbReference>
<dbReference type="CDD" id="cd03316">
    <property type="entry name" value="MR_like"/>
    <property type="match status" value="1"/>
</dbReference>
<dbReference type="Gene3D" id="3.30.390.10">
    <property type="entry name" value="Enolase-like, N-terminal domain"/>
    <property type="match status" value="1"/>
</dbReference>
<dbReference type="Gene3D" id="3.20.20.120">
    <property type="entry name" value="Enolase-like C-terminal domain"/>
    <property type="match status" value="1"/>
</dbReference>
<dbReference type="SFLD" id="SFLDF00557">
    <property type="entry name" value="3_6-anhydro-alpha-L-galactonat"/>
    <property type="match status" value="1"/>
</dbReference>
<dbReference type="InterPro" id="IPR034382">
    <property type="entry name" value="AHGA_cycloisomerase"/>
</dbReference>
<comment type="cofactor">
    <cofactor evidence="1">
        <name>Mg(2+)</name>
        <dbReference type="ChEBI" id="CHEBI:18420"/>
    </cofactor>
</comment>
<dbReference type="RefSeq" id="WP_281882643.1">
    <property type="nucleotide sequence ID" value="NZ_BSDP01000001.1"/>
</dbReference>
<feature type="domain" description="Mandelate racemase/muconate lactonizing enzyme C-terminal" evidence="4">
    <location>
        <begin position="161"/>
        <end position="258"/>
    </location>
</feature>
<organism evidence="5 6">
    <name type="scientific">Agromyces rhizosphaerae</name>
    <dbReference type="NCBI Taxonomy" id="88374"/>
    <lineage>
        <taxon>Bacteria</taxon>
        <taxon>Bacillati</taxon>
        <taxon>Actinomycetota</taxon>
        <taxon>Actinomycetes</taxon>
        <taxon>Micrococcales</taxon>
        <taxon>Microbacteriaceae</taxon>
        <taxon>Agromyces</taxon>
    </lineage>
</organism>
<dbReference type="GO" id="GO:0016853">
    <property type="term" value="F:isomerase activity"/>
    <property type="evidence" value="ECO:0007669"/>
    <property type="project" value="InterPro"/>
</dbReference>
<dbReference type="PANTHER" id="PTHR13794:SF58">
    <property type="entry name" value="MITOCHONDRIAL ENOLASE SUPERFAMILY MEMBER 1"/>
    <property type="match status" value="1"/>
</dbReference>
<evidence type="ECO:0000256" key="3">
    <source>
        <dbReference type="ARBA" id="ARBA00022842"/>
    </source>
</evidence>
<protein>
    <submittedName>
        <fullName evidence="5">Racemase</fullName>
    </submittedName>
</protein>
<dbReference type="SFLD" id="SFLDS00001">
    <property type="entry name" value="Enolase"/>
    <property type="match status" value="1"/>
</dbReference>
<evidence type="ECO:0000313" key="5">
    <source>
        <dbReference type="EMBL" id="GLI26627.1"/>
    </source>
</evidence>
<dbReference type="InterPro" id="IPR046945">
    <property type="entry name" value="RHMD-like"/>
</dbReference>
<keyword evidence="3" id="KW-0460">Magnesium</keyword>
<dbReference type="Pfam" id="PF02746">
    <property type="entry name" value="MR_MLE_N"/>
    <property type="match status" value="1"/>
</dbReference>